<evidence type="ECO:0000256" key="2">
    <source>
        <dbReference type="SAM" id="Phobius"/>
    </source>
</evidence>
<feature type="transmembrane region" description="Helical" evidence="2">
    <location>
        <begin position="309"/>
        <end position="335"/>
    </location>
</feature>
<name>A0ABP0VVD8_9BRYO</name>
<organism evidence="3 4">
    <name type="scientific">Sphagnum jensenii</name>
    <dbReference type="NCBI Taxonomy" id="128206"/>
    <lineage>
        <taxon>Eukaryota</taxon>
        <taxon>Viridiplantae</taxon>
        <taxon>Streptophyta</taxon>
        <taxon>Embryophyta</taxon>
        <taxon>Bryophyta</taxon>
        <taxon>Sphagnophytina</taxon>
        <taxon>Sphagnopsida</taxon>
        <taxon>Sphagnales</taxon>
        <taxon>Sphagnaceae</taxon>
        <taxon>Sphagnum</taxon>
    </lineage>
</organism>
<evidence type="ECO:0008006" key="5">
    <source>
        <dbReference type="Google" id="ProtNLM"/>
    </source>
</evidence>
<feature type="transmembrane region" description="Helical" evidence="2">
    <location>
        <begin position="104"/>
        <end position="123"/>
    </location>
</feature>
<dbReference type="PANTHER" id="PTHR22911">
    <property type="entry name" value="ACYL-MALONYL CONDENSING ENZYME-RELATED"/>
    <property type="match status" value="1"/>
</dbReference>
<dbReference type="EMBL" id="OZ020105">
    <property type="protein sequence ID" value="CAK9257350.1"/>
    <property type="molecule type" value="Genomic_DNA"/>
</dbReference>
<dbReference type="InterPro" id="IPR037185">
    <property type="entry name" value="EmrE-like"/>
</dbReference>
<protein>
    <recommendedName>
        <fullName evidence="5">EamA domain-containing protein</fullName>
    </recommendedName>
</protein>
<gene>
    <name evidence="3" type="ORF">CSSPJE1EN1_LOCUS2828</name>
</gene>
<keyword evidence="2" id="KW-0812">Transmembrane</keyword>
<reference evidence="3" key="1">
    <citation type="submission" date="2024-02" db="EMBL/GenBank/DDBJ databases">
        <authorList>
            <consortium name="ELIXIR-Norway"/>
            <consortium name="Elixir Norway"/>
        </authorList>
    </citation>
    <scope>NUCLEOTIDE SEQUENCE</scope>
</reference>
<feature type="transmembrane region" description="Helical" evidence="2">
    <location>
        <begin position="35"/>
        <end position="53"/>
    </location>
</feature>
<feature type="transmembrane region" description="Helical" evidence="2">
    <location>
        <begin position="403"/>
        <end position="419"/>
    </location>
</feature>
<proteinExistence type="predicted"/>
<feature type="compositionally biased region" description="Acidic residues" evidence="1">
    <location>
        <begin position="219"/>
        <end position="229"/>
    </location>
</feature>
<keyword evidence="4" id="KW-1185">Reference proteome</keyword>
<dbReference type="Proteomes" id="UP001497444">
    <property type="component" value="Chromosome 10"/>
</dbReference>
<keyword evidence="2" id="KW-0472">Membrane</keyword>
<sequence length="420" mass="45304">MRWEGFAYAAAAAIAHSCIDASRKLASQRFTSAELVGLVGVLDAAFLSLLVYGTGTTFYAGTHTFVHRAQLHLFLAIVVCGACVKVLVGFMYQRALHVSPLSVTVPYLAFTPVLLLFTGYIVVHESPSSQGLLGVFVVTLGGYLLAIDQTHGGEAVVEWKQKMKGSSLLKPSGNLPHSTSETLLISAIPALAAVLNFKAGSEKKTSSWPAAASIVPDQDVNDDDDDDVAADEKQEQTLQAGAGHDDENSVKISLPLALKGRNWKWREWLGLGYVLNPLLALMKEEGSVLMLGVAGLLSFSNSLDKLGMHIAPSIVVFAAFQRILMAIPVVIYLAFTSPSSFAHLYSHFPTMVTISICECVAIICYLKSLETLLVSYAIAAKRSNVLLSVLVGHVIFKERICKRLPYVFLMVGGMVLIIFA</sequence>
<feature type="transmembrane region" description="Helical" evidence="2">
    <location>
        <begin position="347"/>
        <end position="368"/>
    </location>
</feature>
<dbReference type="PANTHER" id="PTHR22911:SF137">
    <property type="entry name" value="SOLUTE CARRIER FAMILY 35 MEMBER G2-RELATED"/>
    <property type="match status" value="1"/>
</dbReference>
<feature type="transmembrane region" description="Helical" evidence="2">
    <location>
        <begin position="73"/>
        <end position="92"/>
    </location>
</feature>
<accession>A0ABP0VVD8</accession>
<evidence type="ECO:0000256" key="1">
    <source>
        <dbReference type="SAM" id="MobiDB-lite"/>
    </source>
</evidence>
<feature type="transmembrane region" description="Helical" evidence="2">
    <location>
        <begin position="129"/>
        <end position="146"/>
    </location>
</feature>
<feature type="region of interest" description="Disordered" evidence="1">
    <location>
        <begin position="208"/>
        <end position="246"/>
    </location>
</feature>
<dbReference type="SUPFAM" id="SSF103481">
    <property type="entry name" value="Multidrug resistance efflux transporter EmrE"/>
    <property type="match status" value="1"/>
</dbReference>
<evidence type="ECO:0000313" key="3">
    <source>
        <dbReference type="EMBL" id="CAK9257350.1"/>
    </source>
</evidence>
<keyword evidence="2" id="KW-1133">Transmembrane helix</keyword>
<evidence type="ECO:0000313" key="4">
    <source>
        <dbReference type="Proteomes" id="UP001497444"/>
    </source>
</evidence>